<dbReference type="Pfam" id="PF13377">
    <property type="entry name" value="Peripla_BP_3"/>
    <property type="match status" value="1"/>
</dbReference>
<dbReference type="InterPro" id="IPR046335">
    <property type="entry name" value="LacI/GalR-like_sensor"/>
</dbReference>
<name>A0A917WMQ1_9ACTN</name>
<accession>A0A917WMQ1</accession>
<dbReference type="InterPro" id="IPR028082">
    <property type="entry name" value="Peripla_BP_I"/>
</dbReference>
<dbReference type="GO" id="GO:0003700">
    <property type="term" value="F:DNA-binding transcription factor activity"/>
    <property type="evidence" value="ECO:0007669"/>
    <property type="project" value="TreeGrafter"/>
</dbReference>
<evidence type="ECO:0000313" key="6">
    <source>
        <dbReference type="EMBL" id="GGM14842.1"/>
    </source>
</evidence>
<gene>
    <name evidence="6" type="ORF">GCM10011594_38550</name>
</gene>
<keyword evidence="4" id="KW-0804">Transcription</keyword>
<evidence type="ECO:0000256" key="2">
    <source>
        <dbReference type="ARBA" id="ARBA00023015"/>
    </source>
</evidence>
<protein>
    <recommendedName>
        <fullName evidence="5">Transcriptional regulator LacI/GalR-like sensor domain-containing protein</fullName>
    </recommendedName>
</protein>
<reference evidence="6" key="1">
    <citation type="journal article" date="2014" name="Int. J. Syst. Evol. Microbiol.">
        <title>Complete genome sequence of Corynebacterium casei LMG S-19264T (=DSM 44701T), isolated from a smear-ripened cheese.</title>
        <authorList>
            <consortium name="US DOE Joint Genome Institute (JGI-PGF)"/>
            <person name="Walter F."/>
            <person name="Albersmeier A."/>
            <person name="Kalinowski J."/>
            <person name="Ruckert C."/>
        </authorList>
    </citation>
    <scope>NUCLEOTIDE SEQUENCE</scope>
    <source>
        <strain evidence="6">CGMCC 4.7308</strain>
    </source>
</reference>
<dbReference type="PANTHER" id="PTHR30146:SF148">
    <property type="entry name" value="HTH-TYPE TRANSCRIPTIONAL REPRESSOR PURR-RELATED"/>
    <property type="match status" value="1"/>
</dbReference>
<keyword evidence="1" id="KW-0678">Repressor</keyword>
<dbReference type="SUPFAM" id="SSF53822">
    <property type="entry name" value="Periplasmic binding protein-like I"/>
    <property type="match status" value="1"/>
</dbReference>
<evidence type="ECO:0000313" key="7">
    <source>
        <dbReference type="Proteomes" id="UP000655208"/>
    </source>
</evidence>
<keyword evidence="2" id="KW-0805">Transcription regulation</keyword>
<keyword evidence="7" id="KW-1185">Reference proteome</keyword>
<feature type="domain" description="Transcriptional regulator LacI/GalR-like sensor" evidence="5">
    <location>
        <begin position="67"/>
        <end position="234"/>
    </location>
</feature>
<dbReference type="Proteomes" id="UP000655208">
    <property type="component" value="Unassembled WGS sequence"/>
</dbReference>
<evidence type="ECO:0000259" key="5">
    <source>
        <dbReference type="Pfam" id="PF13377"/>
    </source>
</evidence>
<proteinExistence type="predicted"/>
<dbReference type="CDD" id="cd06267">
    <property type="entry name" value="PBP1_LacI_sugar_binding-like"/>
    <property type="match status" value="1"/>
</dbReference>
<dbReference type="Gene3D" id="3.40.50.2300">
    <property type="match status" value="2"/>
</dbReference>
<dbReference type="PANTHER" id="PTHR30146">
    <property type="entry name" value="LACI-RELATED TRANSCRIPTIONAL REPRESSOR"/>
    <property type="match status" value="1"/>
</dbReference>
<sequence length="241" mass="25609">MRVLLGQQVDGHLIAPTPLAAHRNRAVETIAGSGRPVVLIDRLVPGVAADAVISDDREASRRLTSVLLDDGHRAIGFLSSLPFDGRYRAGDFIPSTPVADRVSGYLDALAAVGLPSVDGMVRLKVDRTSIQADARTFLTRSDRPTAVIASDSRIGLALFRAARDLSMDIPGQLSLVVFDNADWTDVAAPGITVMSQPMRDIGAQAALLIDRIEGAVADPRVVVLPQRLVERASVSRPPAAP</sequence>
<comment type="caution">
    <text evidence="6">The sequence shown here is derived from an EMBL/GenBank/DDBJ whole genome shotgun (WGS) entry which is preliminary data.</text>
</comment>
<keyword evidence="3" id="KW-0238">DNA-binding</keyword>
<reference evidence="6" key="2">
    <citation type="submission" date="2020-09" db="EMBL/GenBank/DDBJ databases">
        <authorList>
            <person name="Sun Q."/>
            <person name="Zhou Y."/>
        </authorList>
    </citation>
    <scope>NUCLEOTIDE SEQUENCE</scope>
    <source>
        <strain evidence="6">CGMCC 4.7308</strain>
    </source>
</reference>
<evidence type="ECO:0000256" key="3">
    <source>
        <dbReference type="ARBA" id="ARBA00023125"/>
    </source>
</evidence>
<dbReference type="GO" id="GO:0000976">
    <property type="term" value="F:transcription cis-regulatory region binding"/>
    <property type="evidence" value="ECO:0007669"/>
    <property type="project" value="TreeGrafter"/>
</dbReference>
<evidence type="ECO:0000256" key="1">
    <source>
        <dbReference type="ARBA" id="ARBA00022491"/>
    </source>
</evidence>
<organism evidence="6 7">
    <name type="scientific">Nakamurella endophytica</name>
    <dbReference type="NCBI Taxonomy" id="1748367"/>
    <lineage>
        <taxon>Bacteria</taxon>
        <taxon>Bacillati</taxon>
        <taxon>Actinomycetota</taxon>
        <taxon>Actinomycetes</taxon>
        <taxon>Nakamurellales</taxon>
        <taxon>Nakamurellaceae</taxon>
        <taxon>Nakamurella</taxon>
    </lineage>
</organism>
<dbReference type="EMBL" id="BMNA01000013">
    <property type="protein sequence ID" value="GGM14842.1"/>
    <property type="molecule type" value="Genomic_DNA"/>
</dbReference>
<evidence type="ECO:0000256" key="4">
    <source>
        <dbReference type="ARBA" id="ARBA00023163"/>
    </source>
</evidence>
<dbReference type="AlphaFoldDB" id="A0A917WMQ1"/>